<gene>
    <name evidence="4" type="ordered locus">Desku_1507</name>
</gene>
<evidence type="ECO:0008006" key="6">
    <source>
        <dbReference type="Google" id="ProtNLM"/>
    </source>
</evidence>
<feature type="chain" id="PRO_5043549358" description="Fis family transcriptional regulator" evidence="3">
    <location>
        <begin position="26"/>
        <end position="201"/>
    </location>
</feature>
<keyword evidence="5" id="KW-1185">Reference proteome</keyword>
<dbReference type="EMBL" id="CP002770">
    <property type="protein sequence ID" value="AEG15088.1"/>
    <property type="molecule type" value="Genomic_DNA"/>
</dbReference>
<sequence length="201" mass="21988">MKRKVAVIIAVAFAAVALLSGVALAQTTQNQSGVPAPFQAFLEKLAANLGVGQDTLKEAIKQTELQMIDEAVQQGKMTSDQAAKIKERLQNDPWAFGRFFGHRGGRGPDIALLARALGMSQDELKAQLEEGKKIDDIAKEQGITMDQLREKMREAKIQAIQQAVKEGKISQDEADKLIQRLQNAPQDRGFRHFGPPASDAQ</sequence>
<evidence type="ECO:0000256" key="3">
    <source>
        <dbReference type="SAM" id="SignalP"/>
    </source>
</evidence>
<dbReference type="Proteomes" id="UP000009229">
    <property type="component" value="Chromosome"/>
</dbReference>
<feature type="coiled-coil region" evidence="1">
    <location>
        <begin position="138"/>
        <end position="165"/>
    </location>
</feature>
<evidence type="ECO:0000256" key="1">
    <source>
        <dbReference type="SAM" id="Coils"/>
    </source>
</evidence>
<reference evidence="5" key="1">
    <citation type="submission" date="2011-05" db="EMBL/GenBank/DDBJ databases">
        <title>Complete sequence of Desulfotomaculum kuznetsovii DSM 6115.</title>
        <authorList>
            <person name="Lucas S."/>
            <person name="Han J."/>
            <person name="Lapidus A."/>
            <person name="Cheng J.-F."/>
            <person name="Goodwin L."/>
            <person name="Pitluck S."/>
            <person name="Peters L."/>
            <person name="Mikhailova N."/>
            <person name="Lu M."/>
            <person name="Saunders E."/>
            <person name="Han C."/>
            <person name="Tapia R."/>
            <person name="Land M."/>
            <person name="Hauser L."/>
            <person name="Kyrpides N."/>
            <person name="Ivanova N."/>
            <person name="Pagani I."/>
            <person name="Nazina T."/>
            <person name="Ivanova A."/>
            <person name="Parshina S."/>
            <person name="Kuever J."/>
            <person name="Muyzer G."/>
            <person name="Plugge C."/>
            <person name="Stams A."/>
            <person name="Woyke T."/>
        </authorList>
    </citation>
    <scope>NUCLEOTIDE SEQUENCE [LARGE SCALE GENOMIC DNA]</scope>
    <source>
        <strain evidence="5">DSM 6115 / VKM B-1805 / 17</strain>
    </source>
</reference>
<accession>A0AAU8Q2F0</accession>
<keyword evidence="1" id="KW-0175">Coiled coil</keyword>
<protein>
    <recommendedName>
        <fullName evidence="6">Fis family transcriptional regulator</fullName>
    </recommendedName>
</protein>
<name>A0AAU8Q2F0_DESK7</name>
<keyword evidence="3" id="KW-0732">Signal</keyword>
<evidence type="ECO:0000313" key="5">
    <source>
        <dbReference type="Proteomes" id="UP000009229"/>
    </source>
</evidence>
<feature type="region of interest" description="Disordered" evidence="2">
    <location>
        <begin position="166"/>
        <end position="201"/>
    </location>
</feature>
<dbReference type="AlphaFoldDB" id="A0AAU8Q2F0"/>
<organism evidence="4 5">
    <name type="scientific">Desulfofundulus kuznetsovii (strain DSM 6115 / VKM B-1805 / 17)</name>
    <name type="common">Desulfotomaculum kuznetsovii</name>
    <dbReference type="NCBI Taxonomy" id="760568"/>
    <lineage>
        <taxon>Bacteria</taxon>
        <taxon>Bacillati</taxon>
        <taxon>Bacillota</taxon>
        <taxon>Clostridia</taxon>
        <taxon>Eubacteriales</taxon>
        <taxon>Peptococcaceae</taxon>
        <taxon>Desulfofundulus</taxon>
    </lineage>
</organism>
<feature type="signal peptide" evidence="3">
    <location>
        <begin position="1"/>
        <end position="25"/>
    </location>
</feature>
<proteinExistence type="predicted"/>
<dbReference type="RefSeq" id="WP_013822603.1">
    <property type="nucleotide sequence ID" value="NC_015573.1"/>
</dbReference>
<evidence type="ECO:0000313" key="4">
    <source>
        <dbReference type="EMBL" id="AEG15088.1"/>
    </source>
</evidence>
<evidence type="ECO:0000256" key="2">
    <source>
        <dbReference type="SAM" id="MobiDB-lite"/>
    </source>
</evidence>
<dbReference type="KEGG" id="dku:Desku_1507"/>
<feature type="compositionally biased region" description="Basic and acidic residues" evidence="2">
    <location>
        <begin position="166"/>
        <end position="178"/>
    </location>
</feature>